<dbReference type="EMBL" id="DONK01000137">
    <property type="protein sequence ID" value="HBU51497.1"/>
    <property type="molecule type" value="Genomic_DNA"/>
</dbReference>
<sequence>MVLAFSLTPHAKTIREYILADKKDGIKNESSGSETVEKTGASATDKAKKKKQLDRQYLQIPMEEWTIQKWDELATLRGFTYKKALLETLIEEYIQEKASFQFHSGTPPKHIVAYISAMGAKHRSIWLSTDVYKQAEKFADSVPIKVNRVVYSALIHGLLKANLIEI</sequence>
<organism evidence="2 3">
    <name type="scientific">Alteromonas australica</name>
    <dbReference type="NCBI Taxonomy" id="589873"/>
    <lineage>
        <taxon>Bacteria</taxon>
        <taxon>Pseudomonadati</taxon>
        <taxon>Pseudomonadota</taxon>
        <taxon>Gammaproteobacteria</taxon>
        <taxon>Alteromonadales</taxon>
        <taxon>Alteromonadaceae</taxon>
        <taxon>Alteromonas/Salinimonas group</taxon>
        <taxon>Alteromonas</taxon>
    </lineage>
</organism>
<protein>
    <submittedName>
        <fullName evidence="2">Uncharacterized protein</fullName>
    </submittedName>
</protein>
<gene>
    <name evidence="2" type="ORF">DEB45_09560</name>
</gene>
<dbReference type="Proteomes" id="UP000264779">
    <property type="component" value="Unassembled WGS sequence"/>
</dbReference>
<feature type="region of interest" description="Disordered" evidence="1">
    <location>
        <begin position="28"/>
        <end position="47"/>
    </location>
</feature>
<proteinExistence type="predicted"/>
<evidence type="ECO:0000313" key="2">
    <source>
        <dbReference type="EMBL" id="HBU51497.1"/>
    </source>
</evidence>
<dbReference type="AlphaFoldDB" id="A0A358DZ97"/>
<comment type="caution">
    <text evidence="2">The sequence shown here is derived from an EMBL/GenBank/DDBJ whole genome shotgun (WGS) entry which is preliminary data.</text>
</comment>
<reference evidence="2 3" key="1">
    <citation type="journal article" date="2018" name="Nat. Biotechnol.">
        <title>A standardized bacterial taxonomy based on genome phylogeny substantially revises the tree of life.</title>
        <authorList>
            <person name="Parks D.H."/>
            <person name="Chuvochina M."/>
            <person name="Waite D.W."/>
            <person name="Rinke C."/>
            <person name="Skarshewski A."/>
            <person name="Chaumeil P.A."/>
            <person name="Hugenholtz P."/>
        </authorList>
    </citation>
    <scope>NUCLEOTIDE SEQUENCE [LARGE SCALE GENOMIC DNA]</scope>
    <source>
        <strain evidence="2">UBA11621</strain>
    </source>
</reference>
<evidence type="ECO:0000313" key="3">
    <source>
        <dbReference type="Proteomes" id="UP000264779"/>
    </source>
</evidence>
<evidence type="ECO:0000256" key="1">
    <source>
        <dbReference type="SAM" id="MobiDB-lite"/>
    </source>
</evidence>
<accession>A0A358DZ97</accession>
<name>A0A358DZ97_9ALTE</name>